<keyword evidence="5 7" id="KW-0472">Membrane</keyword>
<dbReference type="PROSITE" id="PS50156">
    <property type="entry name" value="SSD"/>
    <property type="match status" value="1"/>
</dbReference>
<feature type="transmembrane region" description="Helical" evidence="7">
    <location>
        <begin position="577"/>
        <end position="597"/>
    </location>
</feature>
<keyword evidence="4 7" id="KW-1133">Transmembrane helix</keyword>
<evidence type="ECO:0000313" key="9">
    <source>
        <dbReference type="EMBL" id="AIF11766.1"/>
    </source>
</evidence>
<feature type="transmembrane region" description="Helical" evidence="7">
    <location>
        <begin position="308"/>
        <end position="330"/>
    </location>
</feature>
<dbReference type="Pfam" id="PF03176">
    <property type="entry name" value="MMPL"/>
    <property type="match status" value="2"/>
</dbReference>
<name>A0A075H5W7_9ARCH</name>
<feature type="transmembrane region" description="Helical" evidence="7">
    <location>
        <begin position="201"/>
        <end position="222"/>
    </location>
</feature>
<dbReference type="InterPro" id="IPR050545">
    <property type="entry name" value="Mycobact_MmpL"/>
</dbReference>
<reference evidence="9" key="1">
    <citation type="journal article" date="2014" name="Genome Biol. Evol.">
        <title>Pangenome evidence for extensive interdomain horizontal transfer affecting lineage core and shell genes in uncultured planktonic thaumarchaeota and euryarchaeota.</title>
        <authorList>
            <person name="Deschamps P."/>
            <person name="Zivanovic Y."/>
            <person name="Moreira D."/>
            <person name="Rodriguez-Valera F."/>
            <person name="Lopez-Garcia P."/>
        </authorList>
    </citation>
    <scope>NUCLEOTIDE SEQUENCE</scope>
</reference>
<feature type="transmembrane region" description="Helical" evidence="7">
    <location>
        <begin position="365"/>
        <end position="382"/>
    </location>
</feature>
<dbReference type="InterPro" id="IPR004869">
    <property type="entry name" value="MMPL_dom"/>
</dbReference>
<evidence type="ECO:0000256" key="1">
    <source>
        <dbReference type="ARBA" id="ARBA00004651"/>
    </source>
</evidence>
<dbReference type="EMBL" id="KF900926">
    <property type="protein sequence ID" value="AIF11766.1"/>
    <property type="molecule type" value="Genomic_DNA"/>
</dbReference>
<evidence type="ECO:0000256" key="4">
    <source>
        <dbReference type="ARBA" id="ARBA00022989"/>
    </source>
</evidence>
<feature type="transmembrane region" description="Helical" evidence="7">
    <location>
        <begin position="275"/>
        <end position="296"/>
    </location>
</feature>
<feature type="transmembrane region" description="Helical" evidence="7">
    <location>
        <begin position="644"/>
        <end position="664"/>
    </location>
</feature>
<proteinExistence type="predicted"/>
<evidence type="ECO:0000256" key="2">
    <source>
        <dbReference type="ARBA" id="ARBA00022475"/>
    </source>
</evidence>
<evidence type="ECO:0000256" key="7">
    <source>
        <dbReference type="SAM" id="Phobius"/>
    </source>
</evidence>
<dbReference type="AlphaFoldDB" id="A0A075H5W7"/>
<feature type="transmembrane region" description="Helical" evidence="7">
    <location>
        <begin position="604"/>
        <end position="624"/>
    </location>
</feature>
<evidence type="ECO:0000256" key="6">
    <source>
        <dbReference type="SAM" id="MobiDB-lite"/>
    </source>
</evidence>
<organism evidence="9">
    <name type="scientific">uncultured marine thaumarchaeote KM3_53_E03</name>
    <dbReference type="NCBI Taxonomy" id="1456184"/>
    <lineage>
        <taxon>Archaea</taxon>
        <taxon>Nitrososphaerota</taxon>
        <taxon>environmental samples</taxon>
    </lineage>
</organism>
<feature type="transmembrane region" description="Helical" evidence="7">
    <location>
        <begin position="693"/>
        <end position="715"/>
    </location>
</feature>
<feature type="transmembrane region" description="Helical" evidence="7">
    <location>
        <begin position="342"/>
        <end position="359"/>
    </location>
</feature>
<protein>
    <submittedName>
        <fullName evidence="9">Putative RND superfamily transporter</fullName>
    </submittedName>
</protein>
<evidence type="ECO:0000256" key="3">
    <source>
        <dbReference type="ARBA" id="ARBA00022692"/>
    </source>
</evidence>
<feature type="domain" description="SSD" evidence="8">
    <location>
        <begin position="200"/>
        <end position="329"/>
    </location>
</feature>
<keyword evidence="2" id="KW-1003">Cell membrane</keyword>
<dbReference type="PANTHER" id="PTHR33406">
    <property type="entry name" value="MEMBRANE PROTEIN MJ1562-RELATED"/>
    <property type="match status" value="1"/>
</dbReference>
<feature type="transmembrane region" description="Helical" evidence="7">
    <location>
        <begin position="234"/>
        <end position="254"/>
    </location>
</feature>
<dbReference type="PANTHER" id="PTHR33406:SF13">
    <property type="entry name" value="MEMBRANE PROTEIN YDFJ"/>
    <property type="match status" value="1"/>
</dbReference>
<dbReference type="Gene3D" id="1.20.1640.10">
    <property type="entry name" value="Multidrug efflux transporter AcrB transmembrane domain"/>
    <property type="match status" value="2"/>
</dbReference>
<sequence>MISAGYLSQTYLDSALKGGQGTTKDLEFNLAQKLKDNKMVEFNQISGSDSIENGTASPEEHSDEPSSDNLLIVTSEIYTFPSEQFESTLNSFFTNVQSEIDKSEIEINIGQLPDYDISVSEDGSTILISAPFVSGNLVSPLIHLTEEVSDNEFQYYFIGTASIEHTFQELAEKDLVTGETIGISVAIIILALVFGSVISALIPVILAIVAIFVSIGIVSILGQFVDLNDFVPNIMTMMGLAVGIDYCLFVLSRYREERQKGLEKREAIVSSGTSAGRAVIYSGMTVVLALVGMFIIPEKTFQAFGVGAILVVFVAVLAATTLLPALIGILGDKINSFHVPKLLTIILYGIGFLFIAITQELGPKLLFVSAIVMGLLILLSFLRTKGWTLKVFENKNRSDNSEKGFWNWITIQVMNRPYISMVIAAGFLIILGYFYFDLEKGTSGISVLPDDEPVKIGFSLLDEKFGFGSDAPAVIVLDADINSKPIGDAINKLEINLSDDKGFLKPDINLFPSVDFAELNSKIPGDPQNQNSLNSIKRLRNEIIPEAFKDVPSSSYTIYVGGTSAQVVDSVELTDDYFPIVVGLVLGLSLILLLLAFRSITISIASIIMNLLSVGAAYGLLVLVFQKGFMIGVFGFEQVEQLEFWLPLFMFSILFGLSMDYHVFMLSRIKEHFDETQSADDSVAFGLRKTASIITGAALIMVAVFGGFALGEIAFFQSMGFGLGAAVLIDATVVRSILVPSIMKLLGSKAWYLPKWLNWIPNISIEGNRTKLNIKSND</sequence>
<dbReference type="InterPro" id="IPR000731">
    <property type="entry name" value="SSD"/>
</dbReference>
<evidence type="ECO:0000259" key="8">
    <source>
        <dbReference type="PROSITE" id="PS50156"/>
    </source>
</evidence>
<feature type="transmembrane region" description="Helical" evidence="7">
    <location>
        <begin position="175"/>
        <end position="194"/>
    </location>
</feature>
<feature type="transmembrane region" description="Helical" evidence="7">
    <location>
        <begin position="418"/>
        <end position="436"/>
    </location>
</feature>
<dbReference type="SUPFAM" id="SSF82866">
    <property type="entry name" value="Multidrug efflux transporter AcrB transmembrane domain"/>
    <property type="match status" value="2"/>
</dbReference>
<evidence type="ECO:0000256" key="5">
    <source>
        <dbReference type="ARBA" id="ARBA00023136"/>
    </source>
</evidence>
<feature type="transmembrane region" description="Helical" evidence="7">
    <location>
        <begin position="721"/>
        <end position="739"/>
    </location>
</feature>
<dbReference type="GO" id="GO:0005886">
    <property type="term" value="C:plasma membrane"/>
    <property type="evidence" value="ECO:0007669"/>
    <property type="project" value="UniProtKB-SubCell"/>
</dbReference>
<comment type="subcellular location">
    <subcellularLocation>
        <location evidence="1">Cell membrane</location>
        <topology evidence="1">Multi-pass membrane protein</topology>
    </subcellularLocation>
</comment>
<feature type="region of interest" description="Disordered" evidence="6">
    <location>
        <begin position="45"/>
        <end position="67"/>
    </location>
</feature>
<feature type="compositionally biased region" description="Polar residues" evidence="6">
    <location>
        <begin position="45"/>
        <end position="56"/>
    </location>
</feature>
<accession>A0A075H5W7</accession>
<keyword evidence="3 7" id="KW-0812">Transmembrane</keyword>